<gene>
    <name evidence="1" type="ORF">ETAA8_39990</name>
</gene>
<keyword evidence="2" id="KW-1185">Reference proteome</keyword>
<evidence type="ECO:0008006" key="3">
    <source>
        <dbReference type="Google" id="ProtNLM"/>
    </source>
</evidence>
<dbReference type="Proteomes" id="UP000315017">
    <property type="component" value="Chromosome"/>
</dbReference>
<name>A0A517YF81_9BACT</name>
<sequence>MHALAGWFPTLPLNDTDAVLLRRHFIQRKVQTQCRNWPPPVDEEGIIQDVLAHVVPRLQLYDASRGPAGLFICRVVDRFLITLYRKHLKRRDRARGGHCDERPEALIAANRSNPDLGVDLRIFLDSLSPENRDLCERLSERPVATVAQEMEISRSTIYRRIRELEDQALDAGLQIYLD</sequence>
<accession>A0A517YF81</accession>
<dbReference type="AlphaFoldDB" id="A0A517YF81"/>
<dbReference type="RefSeq" id="WP_145091913.1">
    <property type="nucleotide sequence ID" value="NZ_CP036274.1"/>
</dbReference>
<evidence type="ECO:0000313" key="1">
    <source>
        <dbReference type="EMBL" id="QDU28893.1"/>
    </source>
</evidence>
<reference evidence="1 2" key="1">
    <citation type="submission" date="2019-02" db="EMBL/GenBank/DDBJ databases">
        <title>Deep-cultivation of Planctomycetes and their phenomic and genomic characterization uncovers novel biology.</title>
        <authorList>
            <person name="Wiegand S."/>
            <person name="Jogler M."/>
            <person name="Boedeker C."/>
            <person name="Pinto D."/>
            <person name="Vollmers J."/>
            <person name="Rivas-Marin E."/>
            <person name="Kohn T."/>
            <person name="Peeters S.H."/>
            <person name="Heuer A."/>
            <person name="Rast P."/>
            <person name="Oberbeckmann S."/>
            <person name="Bunk B."/>
            <person name="Jeske O."/>
            <person name="Meyerdierks A."/>
            <person name="Storesund J.E."/>
            <person name="Kallscheuer N."/>
            <person name="Luecker S."/>
            <person name="Lage O.M."/>
            <person name="Pohl T."/>
            <person name="Merkel B.J."/>
            <person name="Hornburger P."/>
            <person name="Mueller R.-W."/>
            <person name="Bruemmer F."/>
            <person name="Labrenz M."/>
            <person name="Spormann A.M."/>
            <person name="Op den Camp H."/>
            <person name="Overmann J."/>
            <person name="Amann R."/>
            <person name="Jetten M.S.M."/>
            <person name="Mascher T."/>
            <person name="Medema M.H."/>
            <person name="Devos D.P."/>
            <person name="Kaster A.-K."/>
            <person name="Ovreas L."/>
            <person name="Rohde M."/>
            <person name="Galperin M.Y."/>
            <person name="Jogler C."/>
        </authorList>
    </citation>
    <scope>NUCLEOTIDE SEQUENCE [LARGE SCALE GENOMIC DNA]</scope>
    <source>
        <strain evidence="1 2">ETA_A8</strain>
    </source>
</reference>
<dbReference type="KEGG" id="aagg:ETAA8_39990"/>
<proteinExistence type="predicted"/>
<dbReference type="OrthoDB" id="279258at2"/>
<organism evidence="1 2">
    <name type="scientific">Anatilimnocola aggregata</name>
    <dbReference type="NCBI Taxonomy" id="2528021"/>
    <lineage>
        <taxon>Bacteria</taxon>
        <taxon>Pseudomonadati</taxon>
        <taxon>Planctomycetota</taxon>
        <taxon>Planctomycetia</taxon>
        <taxon>Pirellulales</taxon>
        <taxon>Pirellulaceae</taxon>
        <taxon>Anatilimnocola</taxon>
    </lineage>
</organism>
<evidence type="ECO:0000313" key="2">
    <source>
        <dbReference type="Proteomes" id="UP000315017"/>
    </source>
</evidence>
<dbReference type="EMBL" id="CP036274">
    <property type="protein sequence ID" value="QDU28893.1"/>
    <property type="molecule type" value="Genomic_DNA"/>
</dbReference>
<protein>
    <recommendedName>
        <fullName evidence="3">Sigma-70 family RNA polymerase sigma factor</fullName>
    </recommendedName>
</protein>